<dbReference type="EMBL" id="LXTW01000010">
    <property type="protein sequence ID" value="OBX85166.1"/>
    <property type="molecule type" value="Genomic_DNA"/>
</dbReference>
<dbReference type="Gene3D" id="2.180.10.10">
    <property type="entry name" value="RHS repeat-associated core"/>
    <property type="match status" value="1"/>
</dbReference>
<dbReference type="InterPro" id="IPR050708">
    <property type="entry name" value="T6SS_VgrG/RHS"/>
</dbReference>
<keyword evidence="6" id="KW-1185">Reference proteome</keyword>
<dbReference type="EMBL" id="CP065728">
    <property type="protein sequence ID" value="QPT45497.1"/>
    <property type="molecule type" value="Genomic_DNA"/>
</dbReference>
<dbReference type="PANTHER" id="PTHR32305">
    <property type="match status" value="1"/>
</dbReference>
<evidence type="ECO:0000313" key="6">
    <source>
        <dbReference type="Proteomes" id="UP000594834"/>
    </source>
</evidence>
<dbReference type="PRINTS" id="PR00394">
    <property type="entry name" value="RHSPROTEIN"/>
</dbReference>
<reference evidence="3 5" key="1">
    <citation type="submission" date="2016-05" db="EMBL/GenBank/DDBJ databases">
        <title>Draft genome sequence of Moraxella nonliquefaciens CCUG 348T.</title>
        <authorList>
            <person name="Salva-Serra F."/>
            <person name="Engstrom-Jakobsson H."/>
            <person name="Thorell K."/>
            <person name="Gonzales-Siles L."/>
            <person name="Karlsson R."/>
            <person name="Boulund F."/>
            <person name="Engstrand L."/>
            <person name="Kristiansson E."/>
            <person name="Moore E."/>
        </authorList>
    </citation>
    <scope>NUCLEOTIDE SEQUENCE [LARGE SCALE GENOMIC DNA]</scope>
    <source>
        <strain evidence="3 5">CCUG 348</strain>
    </source>
</reference>
<accession>A0A1B8QMS4</accession>
<dbReference type="InterPro" id="IPR029058">
    <property type="entry name" value="AB_hydrolase_fold"/>
</dbReference>
<feature type="domain" description="Teneurin-like YD-shell" evidence="2">
    <location>
        <begin position="53"/>
        <end position="146"/>
    </location>
</feature>
<reference evidence="4 6" key="2">
    <citation type="submission" date="2020-12" db="EMBL/GenBank/DDBJ databases">
        <title>FDA dAtabase for Regulatory Grade micrObial Sequences (FDA-ARGOS): Supporting development and validation of Infectious Disease Dx tests.</title>
        <authorList>
            <person name="Sproer C."/>
            <person name="Gronow S."/>
            <person name="Severitt S."/>
            <person name="Schroder I."/>
            <person name="Tallon L."/>
            <person name="Sadzewicz L."/>
            <person name="Zhao X."/>
            <person name="Boylan J."/>
            <person name="Ott S."/>
            <person name="Bowen H."/>
            <person name="Vavikolanu K."/>
            <person name="Mehta A."/>
            <person name="Aluvathingal J."/>
            <person name="Nadendla S."/>
            <person name="Lowell S."/>
            <person name="Myers T."/>
            <person name="Yan Y."/>
            <person name="Sichtig H."/>
        </authorList>
    </citation>
    <scope>NUCLEOTIDE SEQUENCE [LARGE SCALE GENOMIC DNA]</scope>
    <source>
        <strain evidence="4 6">FDAARGOS_869</strain>
    </source>
</reference>
<dbReference type="STRING" id="478.A7456_10415"/>
<dbReference type="NCBIfam" id="TIGR03696">
    <property type="entry name" value="Rhs_assc_core"/>
    <property type="match status" value="1"/>
</dbReference>
<protein>
    <submittedName>
        <fullName evidence="4">RHS domain-containing protein</fullName>
    </submittedName>
</protein>
<dbReference type="PANTHER" id="PTHR32305:SF15">
    <property type="entry name" value="PROTEIN RHSA-RELATED"/>
    <property type="match status" value="1"/>
</dbReference>
<keyword evidence="1" id="KW-0677">Repeat</keyword>
<evidence type="ECO:0000313" key="5">
    <source>
        <dbReference type="Proteomes" id="UP000092575"/>
    </source>
</evidence>
<dbReference type="InterPro" id="IPR056823">
    <property type="entry name" value="TEN-like_YD-shell"/>
</dbReference>
<gene>
    <name evidence="3" type="ORF">A7456_10415</name>
    <name evidence="4" type="ORF">I6G26_05845</name>
</gene>
<evidence type="ECO:0000313" key="4">
    <source>
        <dbReference type="EMBL" id="QPT45497.1"/>
    </source>
</evidence>
<evidence type="ECO:0000256" key="1">
    <source>
        <dbReference type="ARBA" id="ARBA00022737"/>
    </source>
</evidence>
<sequence length="380" mass="43379">MSKTVYQKDNQTNQTKEETTQYLWDKGLLSAEIKDDKVVRRYIYLDIMPVSVLDYGYDEKGKLNETKVYSIHTDHLGTPKAITNDKQETVWSIEMDTFGETQSIESKDNFQFNLRFAGQYFDQESGYHYNYHRYYNPKVGRYLTSDPIGLVGGLNTYTYVNGKPWEGVDVLGLYTVYWGGAGVNNMPSYVFDQVKRLQNLGIKNVRYSTRGGHNSTLPYTNQYANMGFDAIAVKKYRRYINKNLYFDDNPELAKGCNIEQTNYIGYSFGSLLAAHTAMHYANNGYIIDNLVLIGSPISRYFLQDIKNNKNIRNVIIVDLTKEGDPIYAGMTEFELTTSIGVLGNQFTQGAVGHFYYSGGDATSNKRRADLANYLYAQGLR</sequence>
<name>A0A1B8QMS4_MORNO</name>
<dbReference type="RefSeq" id="WP_067007880.1">
    <property type="nucleotide sequence ID" value="NZ_CP065728.1"/>
</dbReference>
<dbReference type="SUPFAM" id="SSF53474">
    <property type="entry name" value="alpha/beta-Hydrolases"/>
    <property type="match status" value="1"/>
</dbReference>
<organism evidence="3 5">
    <name type="scientific">Moraxella nonliquefaciens</name>
    <dbReference type="NCBI Taxonomy" id="478"/>
    <lineage>
        <taxon>Bacteria</taxon>
        <taxon>Pseudomonadati</taxon>
        <taxon>Pseudomonadota</taxon>
        <taxon>Gammaproteobacteria</taxon>
        <taxon>Moraxellales</taxon>
        <taxon>Moraxellaceae</taxon>
        <taxon>Moraxella</taxon>
    </lineage>
</organism>
<evidence type="ECO:0000259" key="2">
    <source>
        <dbReference type="Pfam" id="PF25023"/>
    </source>
</evidence>
<dbReference type="Proteomes" id="UP000594834">
    <property type="component" value="Chromosome"/>
</dbReference>
<dbReference type="Gene3D" id="3.40.50.1820">
    <property type="entry name" value="alpha/beta hydrolase"/>
    <property type="match status" value="1"/>
</dbReference>
<dbReference type="Pfam" id="PF25023">
    <property type="entry name" value="TEN_YD-shell"/>
    <property type="match status" value="1"/>
</dbReference>
<dbReference type="AlphaFoldDB" id="A0A1B8QMS4"/>
<dbReference type="Proteomes" id="UP000092575">
    <property type="component" value="Unassembled WGS sequence"/>
</dbReference>
<dbReference type="InterPro" id="IPR022385">
    <property type="entry name" value="Rhs_assc_core"/>
</dbReference>
<evidence type="ECO:0000313" key="3">
    <source>
        <dbReference type="EMBL" id="OBX85166.1"/>
    </source>
</evidence>
<proteinExistence type="predicted"/>